<dbReference type="GO" id="GO:0004373">
    <property type="term" value="F:alpha-1,4-glucan glucosyltransferase (UDP-glucose donor) activity"/>
    <property type="evidence" value="ECO:0007669"/>
    <property type="project" value="InterPro"/>
</dbReference>
<evidence type="ECO:0000256" key="6">
    <source>
        <dbReference type="ARBA" id="ARBA00022679"/>
    </source>
</evidence>
<dbReference type="RefSeq" id="WP_012844476.1">
    <property type="nucleotide sequence ID" value="NC_013501.1"/>
</dbReference>
<name>D0MKF3_RHOM4</name>
<keyword evidence="6 8" id="KW-0808">Transferase</keyword>
<dbReference type="KEGG" id="rmr:Rmar_1982"/>
<dbReference type="UniPathway" id="UPA00164"/>
<feature type="binding site" evidence="8">
    <location>
        <position position="15"/>
    </location>
    <ligand>
        <name>ADP-alpha-D-glucose</name>
        <dbReference type="ChEBI" id="CHEBI:57498"/>
    </ligand>
</feature>
<dbReference type="CDD" id="cd03791">
    <property type="entry name" value="GT5_Glycogen_synthase_DULL1-like"/>
    <property type="match status" value="1"/>
</dbReference>
<feature type="domain" description="Glycosyl transferase family 1" evidence="9">
    <location>
        <begin position="288"/>
        <end position="455"/>
    </location>
</feature>
<evidence type="ECO:0000256" key="4">
    <source>
        <dbReference type="ARBA" id="ARBA00010281"/>
    </source>
</evidence>
<dbReference type="Pfam" id="PF00534">
    <property type="entry name" value="Glycos_transf_1"/>
    <property type="match status" value="1"/>
</dbReference>
<evidence type="ECO:0000256" key="1">
    <source>
        <dbReference type="ARBA" id="ARBA00001478"/>
    </source>
</evidence>
<protein>
    <recommendedName>
        <fullName evidence="8">Glycogen synthase</fullName>
        <ecNumber evidence="8">2.4.1.21</ecNumber>
    </recommendedName>
    <alternativeName>
        <fullName evidence="8">Starch [bacterial glycogen] synthase</fullName>
    </alternativeName>
</protein>
<feature type="domain" description="Starch synthase catalytic" evidence="10">
    <location>
        <begin position="3"/>
        <end position="241"/>
    </location>
</feature>
<evidence type="ECO:0000256" key="5">
    <source>
        <dbReference type="ARBA" id="ARBA00022676"/>
    </source>
</evidence>
<dbReference type="PANTHER" id="PTHR45825:SF11">
    <property type="entry name" value="ALPHA AMYLASE DOMAIN-CONTAINING PROTEIN"/>
    <property type="match status" value="1"/>
</dbReference>
<keyword evidence="5 8" id="KW-0328">Glycosyltransferase</keyword>
<dbReference type="HAMAP" id="MF_00484">
    <property type="entry name" value="Glycogen_synth"/>
    <property type="match status" value="1"/>
</dbReference>
<sequence>MYVLHVAFECAPIAKVGGLGDVLGALPKFLRRAGIEAAVLMPRFGDAQLQEDALRLIHEGAFTYRDRTLSYRLWQQDAEVLGFPVYLLEEPVHFGRPGVYQDPTTGLDFPDQADRFFVFQRGVLAVLKEGVLRPDLLHLHDHHTALLPVWLREDPAYRELAELPIVFTVHNAEHQGRYDWQVWEEIGVPVARPEDLQHRGQLNAMKAGLLWADAVTTVSPGYARELQEREDIAAGLQEVFQRVAHKMRGILNGIDPDVWNPATDPLIFANYSVEDLSGKEKNKKALCESLGLRPDRPLLVFIGRLMQEKGVDLLVAGLEQLLTHQIDVSVVVLGTGMPAYQAALEDLRCRIVRPGGFPRLVLRFEFNNTLAHQLYAAGDMLLMPSRVEPCGLNQMYAMTYGTVPIVHAVGGLRDTVEPWDPRTQQGTGFRFETFTPRAFHQAIRRALTVYHRPDQWRVLQRNGMQRDWSWDRSAQEYLELYRTLVPVTS</sequence>
<dbReference type="STRING" id="518766.Rmar_1982"/>
<organism evidence="11 12">
    <name type="scientific">Rhodothermus marinus (strain ATCC 43812 / DSM 4252 / R-10)</name>
    <name type="common">Rhodothermus obamensis</name>
    <dbReference type="NCBI Taxonomy" id="518766"/>
    <lineage>
        <taxon>Bacteria</taxon>
        <taxon>Pseudomonadati</taxon>
        <taxon>Rhodothermota</taxon>
        <taxon>Rhodothermia</taxon>
        <taxon>Rhodothermales</taxon>
        <taxon>Rhodothermaceae</taxon>
        <taxon>Rhodothermus</taxon>
    </lineage>
</organism>
<evidence type="ECO:0000256" key="8">
    <source>
        <dbReference type="HAMAP-Rule" id="MF_00484"/>
    </source>
</evidence>
<dbReference type="InterPro" id="IPR013534">
    <property type="entry name" value="Starch_synth_cat_dom"/>
</dbReference>
<evidence type="ECO:0000259" key="10">
    <source>
        <dbReference type="Pfam" id="PF08323"/>
    </source>
</evidence>
<comment type="function">
    <text evidence="2 8">Synthesizes alpha-1,4-glucan chains using ADP-glucose.</text>
</comment>
<keyword evidence="12" id="KW-1185">Reference proteome</keyword>
<dbReference type="Gene3D" id="3.40.50.2000">
    <property type="entry name" value="Glycogen Phosphorylase B"/>
    <property type="match status" value="2"/>
</dbReference>
<evidence type="ECO:0000256" key="7">
    <source>
        <dbReference type="ARBA" id="ARBA00023056"/>
    </source>
</evidence>
<evidence type="ECO:0000256" key="2">
    <source>
        <dbReference type="ARBA" id="ARBA00002764"/>
    </source>
</evidence>
<dbReference type="eggNOG" id="COG0297">
    <property type="taxonomic scope" value="Bacteria"/>
</dbReference>
<dbReference type="CAZy" id="GT5">
    <property type="family name" value="Glycosyltransferase Family 5"/>
</dbReference>
<dbReference type="HOGENOM" id="CLU_009583_18_5_10"/>
<dbReference type="NCBIfam" id="TIGR02095">
    <property type="entry name" value="glgA"/>
    <property type="match status" value="1"/>
</dbReference>
<comment type="pathway">
    <text evidence="3 8">Glycan biosynthesis; glycogen biosynthesis.</text>
</comment>
<dbReference type="GO" id="GO:0005978">
    <property type="term" value="P:glycogen biosynthetic process"/>
    <property type="evidence" value="ECO:0007669"/>
    <property type="project" value="UniProtKB-UniRule"/>
</dbReference>
<comment type="similarity">
    <text evidence="4 8">Belongs to the glycosyltransferase 1 family. Bacterial/plant glycogen synthase subfamily.</text>
</comment>
<comment type="catalytic activity">
    <reaction evidence="1 8">
        <text>[(1-&gt;4)-alpha-D-glucosyl](n) + ADP-alpha-D-glucose = [(1-&gt;4)-alpha-D-glucosyl](n+1) + ADP + H(+)</text>
        <dbReference type="Rhea" id="RHEA:18189"/>
        <dbReference type="Rhea" id="RHEA-COMP:9584"/>
        <dbReference type="Rhea" id="RHEA-COMP:9587"/>
        <dbReference type="ChEBI" id="CHEBI:15378"/>
        <dbReference type="ChEBI" id="CHEBI:15444"/>
        <dbReference type="ChEBI" id="CHEBI:57498"/>
        <dbReference type="ChEBI" id="CHEBI:456216"/>
        <dbReference type="EC" id="2.4.1.21"/>
    </reaction>
</comment>
<reference evidence="11 12" key="1">
    <citation type="journal article" date="2009" name="Stand. Genomic Sci.">
        <title>Complete genome sequence of Rhodothermus marinus type strain (R-10).</title>
        <authorList>
            <person name="Nolan M."/>
            <person name="Tindall B.J."/>
            <person name="Pomrenke H."/>
            <person name="Lapidus A."/>
            <person name="Copeland A."/>
            <person name="Glavina Del Rio T."/>
            <person name="Lucas S."/>
            <person name="Chen F."/>
            <person name="Tice H."/>
            <person name="Cheng J.F."/>
            <person name="Saunders E."/>
            <person name="Han C."/>
            <person name="Bruce D."/>
            <person name="Goodwin L."/>
            <person name="Chain P."/>
            <person name="Pitluck S."/>
            <person name="Ovchinikova G."/>
            <person name="Pati A."/>
            <person name="Ivanova N."/>
            <person name="Mavromatis K."/>
            <person name="Chen A."/>
            <person name="Palaniappan K."/>
            <person name="Land M."/>
            <person name="Hauser L."/>
            <person name="Chang Y.J."/>
            <person name="Jeffries C.D."/>
            <person name="Brettin T."/>
            <person name="Goker M."/>
            <person name="Bristow J."/>
            <person name="Eisen J.A."/>
            <person name="Markowitz V."/>
            <person name="Hugenholtz P."/>
            <person name="Kyrpides N.C."/>
            <person name="Klenk H.P."/>
            <person name="Detter J.C."/>
        </authorList>
    </citation>
    <scope>NUCLEOTIDE SEQUENCE [LARGE SCALE GENOMIC DNA]</scope>
    <source>
        <strain evidence="12">ATCC 43812 / DSM 4252 / R-10</strain>
    </source>
</reference>
<dbReference type="OrthoDB" id="9808590at2"/>
<evidence type="ECO:0000256" key="3">
    <source>
        <dbReference type="ARBA" id="ARBA00004964"/>
    </source>
</evidence>
<dbReference type="Proteomes" id="UP000002221">
    <property type="component" value="Chromosome"/>
</dbReference>
<dbReference type="InterPro" id="IPR011835">
    <property type="entry name" value="GS/SS"/>
</dbReference>
<accession>D0MKF3</accession>
<evidence type="ECO:0000313" key="11">
    <source>
        <dbReference type="EMBL" id="ACY48865.1"/>
    </source>
</evidence>
<evidence type="ECO:0000313" key="12">
    <source>
        <dbReference type="Proteomes" id="UP000002221"/>
    </source>
</evidence>
<gene>
    <name evidence="8" type="primary">glgA</name>
    <name evidence="11" type="ordered locus">Rmar_1982</name>
</gene>
<keyword evidence="7 8" id="KW-0320">Glycogen biosynthesis</keyword>
<dbReference type="EMBL" id="CP001807">
    <property type="protein sequence ID" value="ACY48865.1"/>
    <property type="molecule type" value="Genomic_DNA"/>
</dbReference>
<proteinExistence type="inferred from homology"/>
<dbReference type="GO" id="GO:0009011">
    <property type="term" value="F:alpha-1,4-glucan glucosyltransferase (ADP-glucose donor) activity"/>
    <property type="evidence" value="ECO:0007669"/>
    <property type="project" value="UniProtKB-UniRule"/>
</dbReference>
<dbReference type="Pfam" id="PF08323">
    <property type="entry name" value="Glyco_transf_5"/>
    <property type="match status" value="1"/>
</dbReference>
<dbReference type="PANTHER" id="PTHR45825">
    <property type="entry name" value="GRANULE-BOUND STARCH SYNTHASE 1, CHLOROPLASTIC/AMYLOPLASTIC"/>
    <property type="match status" value="1"/>
</dbReference>
<dbReference type="InterPro" id="IPR001296">
    <property type="entry name" value="Glyco_trans_1"/>
</dbReference>
<dbReference type="SUPFAM" id="SSF53756">
    <property type="entry name" value="UDP-Glycosyltransferase/glycogen phosphorylase"/>
    <property type="match status" value="1"/>
</dbReference>
<dbReference type="EC" id="2.4.1.21" evidence="8"/>
<evidence type="ECO:0000259" key="9">
    <source>
        <dbReference type="Pfam" id="PF00534"/>
    </source>
</evidence>
<dbReference type="AlphaFoldDB" id="D0MKF3"/>